<dbReference type="EMBL" id="JBELPZ010000009">
    <property type="protein sequence ID" value="MFL9844710.1"/>
    <property type="molecule type" value="Genomic_DNA"/>
</dbReference>
<comment type="caution">
    <text evidence="1">The sequence shown here is derived from an EMBL/GenBank/DDBJ whole genome shotgun (WGS) entry which is preliminary data.</text>
</comment>
<dbReference type="Proteomes" id="UP001629156">
    <property type="component" value="Unassembled WGS sequence"/>
</dbReference>
<reference evidence="1 2" key="1">
    <citation type="submission" date="2024-06" db="EMBL/GenBank/DDBJ databases">
        <authorList>
            <person name="Kaempfer P."/>
            <person name="Viver T."/>
        </authorList>
    </citation>
    <scope>NUCLEOTIDE SEQUENCE [LARGE SCALE GENOMIC DNA]</scope>
    <source>
        <strain evidence="1 2">ST-119</strain>
    </source>
</reference>
<protein>
    <submittedName>
        <fullName evidence="1">Uncharacterized protein</fullName>
    </submittedName>
</protein>
<gene>
    <name evidence="1" type="ORF">ABS766_09810</name>
</gene>
<dbReference type="RefSeq" id="WP_408084964.1">
    <property type="nucleotide sequence ID" value="NZ_JBELPZ010000009.1"/>
</dbReference>
<evidence type="ECO:0000313" key="1">
    <source>
        <dbReference type="EMBL" id="MFL9844710.1"/>
    </source>
</evidence>
<accession>A0ABW8YZW8</accession>
<sequence length="77" mass="9179">MKRLIELIGYAMIESMDPENNSYWEIIFDGGMWCLHIRYEFATGRKGYRNFDLKSIDDIEDACLFIERHLITKPEQS</sequence>
<proteinExistence type="predicted"/>
<keyword evidence="2" id="KW-1185">Reference proteome</keyword>
<evidence type="ECO:0000313" key="2">
    <source>
        <dbReference type="Proteomes" id="UP001629156"/>
    </source>
</evidence>
<organism evidence="1 2">
    <name type="scientific">Flavobacterium rhizosphaerae</name>
    <dbReference type="NCBI Taxonomy" id="3163298"/>
    <lineage>
        <taxon>Bacteria</taxon>
        <taxon>Pseudomonadati</taxon>
        <taxon>Bacteroidota</taxon>
        <taxon>Flavobacteriia</taxon>
        <taxon>Flavobacteriales</taxon>
        <taxon>Flavobacteriaceae</taxon>
        <taxon>Flavobacterium</taxon>
    </lineage>
</organism>
<name>A0ABW8YZW8_9FLAO</name>